<dbReference type="EMBL" id="AEDD01000002">
    <property type="protein sequence ID" value="EFM12046.1"/>
    <property type="molecule type" value="Genomic_DNA"/>
</dbReference>
<dbReference type="GO" id="GO:0005975">
    <property type="term" value="P:carbohydrate metabolic process"/>
    <property type="evidence" value="ECO:0007669"/>
    <property type="project" value="InterPro"/>
</dbReference>
<dbReference type="PANTHER" id="PTHR46066:SF2">
    <property type="entry name" value="CHITINASE DOMAIN-CONTAINING PROTEIN 1"/>
    <property type="match status" value="1"/>
</dbReference>
<dbReference type="AlphaFoldDB" id="E0I504"/>
<dbReference type="STRING" id="717606.PaecuDRAFT_0726"/>
<dbReference type="InterPro" id="IPR011583">
    <property type="entry name" value="Chitinase_II/V-like_cat"/>
</dbReference>
<dbReference type="SUPFAM" id="SSF51445">
    <property type="entry name" value="(Trans)glycosidases"/>
    <property type="match status" value="1"/>
</dbReference>
<reference evidence="2 3" key="1">
    <citation type="submission" date="2010-07" db="EMBL/GenBank/DDBJ databases">
        <title>The draft genome of Paenibacillus curdlanolyticus YK9.</title>
        <authorList>
            <consortium name="US DOE Joint Genome Institute (JGI-PGF)"/>
            <person name="Lucas S."/>
            <person name="Copeland A."/>
            <person name="Lapidus A."/>
            <person name="Cheng J.-F."/>
            <person name="Bruce D."/>
            <person name="Goodwin L."/>
            <person name="Pitluck S."/>
            <person name="Land M.L."/>
            <person name="Hauser L."/>
            <person name="Chang Y.-J."/>
            <person name="Jeffries C."/>
            <person name="Anderson I.J."/>
            <person name="Johnson E."/>
            <person name="Loganathan U."/>
            <person name="Mulhopadhyay B."/>
            <person name="Kyrpides N."/>
            <person name="Woyke T.J."/>
        </authorList>
    </citation>
    <scope>NUCLEOTIDE SEQUENCE [LARGE SCALE GENOMIC DNA]</scope>
    <source>
        <strain evidence="2 3">YK9</strain>
    </source>
</reference>
<keyword evidence="3" id="KW-1185">Reference proteome</keyword>
<name>E0I504_9BACL</name>
<dbReference type="SMART" id="SM00636">
    <property type="entry name" value="Glyco_18"/>
    <property type="match status" value="1"/>
</dbReference>
<protein>
    <submittedName>
        <fullName evidence="2">Glycoside hydrolase family 18</fullName>
    </submittedName>
</protein>
<dbReference type="OrthoDB" id="9775889at2"/>
<dbReference type="Gene3D" id="3.10.50.10">
    <property type="match status" value="1"/>
</dbReference>
<gene>
    <name evidence="2" type="ORF">PaecuDRAFT_0726</name>
</gene>
<dbReference type="PROSITE" id="PS51910">
    <property type="entry name" value="GH18_2"/>
    <property type="match status" value="1"/>
</dbReference>
<organism evidence="2 3">
    <name type="scientific">Paenibacillus curdlanolyticus YK9</name>
    <dbReference type="NCBI Taxonomy" id="717606"/>
    <lineage>
        <taxon>Bacteria</taxon>
        <taxon>Bacillati</taxon>
        <taxon>Bacillota</taxon>
        <taxon>Bacilli</taxon>
        <taxon>Bacillales</taxon>
        <taxon>Paenibacillaceae</taxon>
        <taxon>Paenibacillus</taxon>
    </lineage>
</organism>
<dbReference type="GO" id="GO:0008061">
    <property type="term" value="F:chitin binding"/>
    <property type="evidence" value="ECO:0007669"/>
    <property type="project" value="InterPro"/>
</dbReference>
<evidence type="ECO:0000259" key="1">
    <source>
        <dbReference type="PROSITE" id="PS51910"/>
    </source>
</evidence>
<dbReference type="InterPro" id="IPR017853">
    <property type="entry name" value="GH"/>
</dbReference>
<dbReference type="PANTHER" id="PTHR46066">
    <property type="entry name" value="CHITINASE DOMAIN-CONTAINING PROTEIN 1 FAMILY MEMBER"/>
    <property type="match status" value="1"/>
</dbReference>
<dbReference type="Pfam" id="PF00704">
    <property type="entry name" value="Glyco_hydro_18"/>
    <property type="match status" value="1"/>
</dbReference>
<dbReference type="Proteomes" id="UP000005387">
    <property type="component" value="Unassembled WGS sequence"/>
</dbReference>
<dbReference type="Gene3D" id="3.20.20.80">
    <property type="entry name" value="Glycosidases"/>
    <property type="match status" value="1"/>
</dbReference>
<keyword evidence="2" id="KW-0378">Hydrolase</keyword>
<accession>E0I504</accession>
<dbReference type="InterPro" id="IPR001223">
    <property type="entry name" value="Glyco_hydro18_cat"/>
</dbReference>
<dbReference type="eggNOG" id="COG3858">
    <property type="taxonomic scope" value="Bacteria"/>
</dbReference>
<dbReference type="InterPro" id="IPR029070">
    <property type="entry name" value="Chitinase_insertion_sf"/>
</dbReference>
<feature type="domain" description="GH18" evidence="1">
    <location>
        <begin position="310"/>
        <end position="631"/>
    </location>
</feature>
<proteinExistence type="predicted"/>
<evidence type="ECO:0000313" key="2">
    <source>
        <dbReference type="EMBL" id="EFM12046.1"/>
    </source>
</evidence>
<evidence type="ECO:0000313" key="3">
    <source>
        <dbReference type="Proteomes" id="UP000005387"/>
    </source>
</evidence>
<sequence>MALQAGATSWASAAESTKMTQYRVYQNDSALKEFADYNRAVAYAKSFAYSHVEKISGRYWKWDNIPRYAVYQSGVTKSSWQFKSYNDALRLAKTMRNVYIRDLQQPGWAYSQIGSFQLYQGDSTKPNWTFPTLAAAKQEAAKWSNAHVIDLATNLWVWSNLTAAQKQQQQAGPTNYTVTSEVGSEDGAAYAFLYDAIQAASKIPNSQVINSATNTVVHSNIPAFEVRQNGRKIGVYTGLLAAVNAAKPFANAQVMQGDKELWTNIPYLGVYQGETKIGAFHTVSGAVAYAAKFARSTVTTSDGHSIWSNVQSLAYLGWNGTAAVGTIQSQLANTQGLDITSPTWFSLKDGSGTLTDLSNNELAASLHARGLRIWPLVHNDFDAKRTNQFLSNPQARQQFVQKLVSRLKALGAEGVNLDFEGVSYANRAALTSFVSQLTSAAHAQGLKVSIDLLRGDIAWNNRTAYDIEAIGKIVDTVIIMAYDQYWQGSDTPGSVAGLDWVKEGVQQYLDYGIPRSKLMLGVPFYVREWKLDANGQIVKDSNGEYVSRAVIMSQVPKLIADKGAVGTYDPEFGQTKYKYYENGYTYVFWSETANTILERISIAQQYDLAGVAFWRLGYESTDLWTSMLREK</sequence>
<dbReference type="GO" id="GO:0016787">
    <property type="term" value="F:hydrolase activity"/>
    <property type="evidence" value="ECO:0007669"/>
    <property type="project" value="UniProtKB-KW"/>
</dbReference>